<dbReference type="RefSeq" id="WP_380866414.1">
    <property type="nucleotide sequence ID" value="NZ_JBHUMA010000003.1"/>
</dbReference>
<dbReference type="Proteomes" id="UP001597393">
    <property type="component" value="Unassembled WGS sequence"/>
</dbReference>
<accession>A0ABW5NED0</accession>
<name>A0ABW5NED0_9SPHI</name>
<sequence length="139" mass="15865">MTSTEALDHVFSLIWTSNLKTGISGQVRRYLRPTNSDKEDVTINVLETDFDQLQGGIINVNAFVPNTEYNQTVDGKVMRLKDIPNHARVSVIAALLHILFKFNYDFKKGVLIEIVNQHIITENEQTIINNRLKLTIKNI</sequence>
<proteinExistence type="predicted"/>
<organism evidence="1 2">
    <name type="scientific">Sphingobacterium corticis</name>
    <dbReference type="NCBI Taxonomy" id="1812823"/>
    <lineage>
        <taxon>Bacteria</taxon>
        <taxon>Pseudomonadati</taxon>
        <taxon>Bacteroidota</taxon>
        <taxon>Sphingobacteriia</taxon>
        <taxon>Sphingobacteriales</taxon>
        <taxon>Sphingobacteriaceae</taxon>
        <taxon>Sphingobacterium</taxon>
    </lineage>
</organism>
<evidence type="ECO:0000313" key="1">
    <source>
        <dbReference type="EMBL" id="MFD2597327.1"/>
    </source>
</evidence>
<protein>
    <submittedName>
        <fullName evidence="1">Uncharacterized protein</fullName>
    </submittedName>
</protein>
<comment type="caution">
    <text evidence="1">The sequence shown here is derived from an EMBL/GenBank/DDBJ whole genome shotgun (WGS) entry which is preliminary data.</text>
</comment>
<gene>
    <name evidence="1" type="ORF">ACFSQ3_00065</name>
</gene>
<reference evidence="2" key="1">
    <citation type="journal article" date="2019" name="Int. J. Syst. Evol. Microbiol.">
        <title>The Global Catalogue of Microorganisms (GCM) 10K type strain sequencing project: providing services to taxonomists for standard genome sequencing and annotation.</title>
        <authorList>
            <consortium name="The Broad Institute Genomics Platform"/>
            <consortium name="The Broad Institute Genome Sequencing Center for Infectious Disease"/>
            <person name="Wu L."/>
            <person name="Ma J."/>
        </authorList>
    </citation>
    <scope>NUCLEOTIDE SEQUENCE [LARGE SCALE GENOMIC DNA]</scope>
    <source>
        <strain evidence="2">KCTC 42248</strain>
    </source>
</reference>
<dbReference type="EMBL" id="JBHUMA010000003">
    <property type="protein sequence ID" value="MFD2597327.1"/>
    <property type="molecule type" value="Genomic_DNA"/>
</dbReference>
<keyword evidence="2" id="KW-1185">Reference proteome</keyword>
<evidence type="ECO:0000313" key="2">
    <source>
        <dbReference type="Proteomes" id="UP001597393"/>
    </source>
</evidence>